<dbReference type="InterPro" id="IPR016135">
    <property type="entry name" value="UBQ-conjugating_enzyme/RWD"/>
</dbReference>
<feature type="domain" description="UBC core" evidence="2">
    <location>
        <begin position="1"/>
        <end position="112"/>
    </location>
</feature>
<protein>
    <submittedName>
        <fullName evidence="5">UBIQUITIN_CONJUGAT_2 domain-containing protein</fullName>
    </submittedName>
</protein>
<reference evidence="5" key="2">
    <citation type="submission" date="2019-09" db="UniProtKB">
        <authorList>
            <consortium name="WormBaseParasite"/>
        </authorList>
    </citation>
    <scope>IDENTIFICATION</scope>
</reference>
<dbReference type="OrthoDB" id="9993688at2759"/>
<accession>A0A183F9S5</accession>
<accession>A0A3P7UCG4</accession>
<dbReference type="WBParaSite" id="HPBE_0000291701-mRNA-1">
    <property type="protein sequence ID" value="HPBE_0000291701-mRNA-1"/>
    <property type="gene ID" value="HPBE_0000291701"/>
</dbReference>
<gene>
    <name evidence="3" type="ORF">HPBE_LOCUS2918</name>
</gene>
<dbReference type="SUPFAM" id="SSF54495">
    <property type="entry name" value="UBC-like"/>
    <property type="match status" value="1"/>
</dbReference>
<proteinExistence type="predicted"/>
<evidence type="ECO:0000313" key="3">
    <source>
        <dbReference type="EMBL" id="VDO29299.1"/>
    </source>
</evidence>
<dbReference type="Proteomes" id="UP000050761">
    <property type="component" value="Unassembled WGS sequence"/>
</dbReference>
<dbReference type="PANTHER" id="PTHR24068">
    <property type="entry name" value="UBIQUITIN-CONJUGATING ENZYME E2"/>
    <property type="match status" value="1"/>
</dbReference>
<organism evidence="4 5">
    <name type="scientific">Heligmosomoides polygyrus</name>
    <name type="common">Parasitic roundworm</name>
    <dbReference type="NCBI Taxonomy" id="6339"/>
    <lineage>
        <taxon>Eukaryota</taxon>
        <taxon>Metazoa</taxon>
        <taxon>Ecdysozoa</taxon>
        <taxon>Nematoda</taxon>
        <taxon>Chromadorea</taxon>
        <taxon>Rhabditida</taxon>
        <taxon>Rhabditina</taxon>
        <taxon>Rhabditomorpha</taxon>
        <taxon>Strongyloidea</taxon>
        <taxon>Heligmosomidae</taxon>
        <taxon>Heligmosomoides</taxon>
    </lineage>
</organism>
<evidence type="ECO:0000313" key="5">
    <source>
        <dbReference type="WBParaSite" id="HPBE_0000291701-mRNA-1"/>
    </source>
</evidence>
<evidence type="ECO:0000313" key="4">
    <source>
        <dbReference type="Proteomes" id="UP000050761"/>
    </source>
</evidence>
<dbReference type="Gene3D" id="3.10.110.10">
    <property type="entry name" value="Ubiquitin Conjugating Enzyme"/>
    <property type="match status" value="1"/>
</dbReference>
<evidence type="ECO:0000259" key="2">
    <source>
        <dbReference type="PROSITE" id="PS50127"/>
    </source>
</evidence>
<feature type="compositionally biased region" description="Basic and acidic residues" evidence="1">
    <location>
        <begin position="95"/>
        <end position="112"/>
    </location>
</feature>
<dbReference type="AlphaFoldDB" id="A0A183F9S5"/>
<dbReference type="PROSITE" id="PS50127">
    <property type="entry name" value="UBC_2"/>
    <property type="match status" value="1"/>
</dbReference>
<dbReference type="InterPro" id="IPR000608">
    <property type="entry name" value="UBC"/>
</dbReference>
<name>A0A183F9S5_HELPZ</name>
<sequence length="112" mass="12679">MIEILNDSLSEIKGQIRGPPDTPYQGGSFDLEIKIPDTYPFTPPKVSSLTLPLYNKLRCHRHQENETGHTDSKENKQIMLHSCVLCSPKVSCSRGGEHTELGRGRDSRMWLE</sequence>
<dbReference type="EMBL" id="UZAH01005489">
    <property type="protein sequence ID" value="VDO29299.1"/>
    <property type="molecule type" value="Genomic_DNA"/>
</dbReference>
<evidence type="ECO:0000256" key="1">
    <source>
        <dbReference type="SAM" id="MobiDB-lite"/>
    </source>
</evidence>
<dbReference type="Pfam" id="PF00179">
    <property type="entry name" value="UQ_con"/>
    <property type="match status" value="1"/>
</dbReference>
<reference evidence="3 4" key="1">
    <citation type="submission" date="2018-11" db="EMBL/GenBank/DDBJ databases">
        <authorList>
            <consortium name="Pathogen Informatics"/>
        </authorList>
    </citation>
    <scope>NUCLEOTIDE SEQUENCE [LARGE SCALE GENOMIC DNA]</scope>
</reference>
<feature type="region of interest" description="Disordered" evidence="1">
    <location>
        <begin position="91"/>
        <end position="112"/>
    </location>
</feature>
<keyword evidence="4" id="KW-1185">Reference proteome</keyword>